<dbReference type="PATRIC" id="fig|520762.4.peg.3297"/>
<dbReference type="GO" id="GO:0005988">
    <property type="term" value="P:lactose metabolic process"/>
    <property type="evidence" value="ECO:0007669"/>
    <property type="project" value="UniProtKB-KW"/>
</dbReference>
<dbReference type="Pfam" id="PF00294">
    <property type="entry name" value="PfkB"/>
    <property type="match status" value="1"/>
</dbReference>
<evidence type="ECO:0000313" key="10">
    <source>
        <dbReference type="EMBL" id="KXG73697.1"/>
    </source>
</evidence>
<dbReference type="InterPro" id="IPR011611">
    <property type="entry name" value="PfkB_dom"/>
</dbReference>
<dbReference type="SUPFAM" id="SSF53613">
    <property type="entry name" value="Ribokinase-like"/>
    <property type="match status" value="1"/>
</dbReference>
<protein>
    <recommendedName>
        <fullName evidence="7">Tagatose-6-phosphate kinase</fullName>
        <ecNumber evidence="7">2.7.1.144</ecNumber>
    </recommendedName>
</protein>
<dbReference type="EMBL" id="LOEE01000083">
    <property type="protein sequence ID" value="KXG73697.1"/>
    <property type="molecule type" value="Genomic_DNA"/>
</dbReference>
<dbReference type="OrthoDB" id="9801219at2"/>
<comment type="similarity">
    <text evidence="7">Belongs to the carbohydrate kinase PfkB family. LacC subfamily.</text>
</comment>
<dbReference type="CDD" id="cd01164">
    <property type="entry name" value="FruK_PfkB_like"/>
    <property type="match status" value="1"/>
</dbReference>
<keyword evidence="4 8" id="KW-0418">Kinase</keyword>
<accession>A0A140KZH2</accession>
<gene>
    <name evidence="10" type="primary">lacC_2</name>
    <name evidence="10" type="ORF">AN619_29920</name>
</gene>
<keyword evidence="11" id="KW-1185">Reference proteome</keyword>
<dbReference type="RefSeq" id="WP_068558060.1">
    <property type="nucleotide sequence ID" value="NZ_LOEE01000083.1"/>
</dbReference>
<dbReference type="InterPro" id="IPR002173">
    <property type="entry name" value="Carboh/pur_kinase_PfkB_CS"/>
</dbReference>
<comment type="pathway">
    <text evidence="7">Carbohydrate metabolism; D-tagatose 6-phosphate degradation; D-glyceraldehyde 3-phosphate and glycerone phosphate from D-tagatose 6-phosphate: step 1/2.</text>
</comment>
<evidence type="ECO:0000256" key="8">
    <source>
        <dbReference type="RuleBase" id="RU369061"/>
    </source>
</evidence>
<evidence type="ECO:0000256" key="6">
    <source>
        <dbReference type="ARBA" id="ARBA00047745"/>
    </source>
</evidence>
<dbReference type="EC" id="2.7.1.144" evidence="7"/>
<evidence type="ECO:0000256" key="3">
    <source>
        <dbReference type="ARBA" id="ARBA00022741"/>
    </source>
</evidence>
<dbReference type="PANTHER" id="PTHR46566:SF2">
    <property type="entry name" value="ATP-DEPENDENT 6-PHOSPHOFRUCTOKINASE ISOZYME 2"/>
    <property type="match status" value="1"/>
</dbReference>
<dbReference type="STRING" id="520762.AN619_29920"/>
<evidence type="ECO:0000256" key="1">
    <source>
        <dbReference type="ARBA" id="ARBA00005380"/>
    </source>
</evidence>
<dbReference type="InterPro" id="IPR017583">
    <property type="entry name" value="Tagatose/fructose_Pkinase"/>
</dbReference>
<sequence length="314" mass="34525">MITTVTLNAAVDRTIEIENFMLGQVNRMQRSYIEAGGKGINVSKVVKSLGGDTLALGFVGGETGKWIAGRLQKMAIKTDFIWVDRETRTNIKIIDRSRRQTTDINDQGGEIKKVWLEALYQKIRFWAEYSKVMVFSGSLPPNTPKDIYRQLISIAQEKGCKTILDTDGASLLEGIKACPYMVKPNIHELADTFGVSFRDEDEVIKCCSNFLDQGIALVVVSMGSKGALMVTKDRTMKAEALEVEVQNTVGAGDAMVGAFAYGIHEGYSLEETFTLASAAATVSVSHGTTFGLANVIQDYQKEIKLVYPREKGVK</sequence>
<evidence type="ECO:0000259" key="9">
    <source>
        <dbReference type="Pfam" id="PF00294"/>
    </source>
</evidence>
<dbReference type="NCBIfam" id="TIGR03168">
    <property type="entry name" value="1-PFK"/>
    <property type="match status" value="1"/>
</dbReference>
<comment type="caution">
    <text evidence="10">The sequence shown here is derived from an EMBL/GenBank/DDBJ whole genome shotgun (WGS) entry which is preliminary data.</text>
</comment>
<evidence type="ECO:0000256" key="7">
    <source>
        <dbReference type="PIRNR" id="PIRNR000535"/>
    </source>
</evidence>
<dbReference type="Gene3D" id="3.40.1190.20">
    <property type="match status" value="1"/>
</dbReference>
<dbReference type="InterPro" id="IPR029056">
    <property type="entry name" value="Ribokinase-like"/>
</dbReference>
<keyword evidence="7" id="KW-0423">Lactose metabolism</keyword>
<feature type="domain" description="Carbohydrate kinase PfkB" evidence="9">
    <location>
        <begin position="8"/>
        <end position="287"/>
    </location>
</feature>
<evidence type="ECO:0000313" key="11">
    <source>
        <dbReference type="Proteomes" id="UP000070456"/>
    </source>
</evidence>
<dbReference type="AlphaFoldDB" id="A0A140KZH2"/>
<keyword evidence="5 7" id="KW-0067">ATP-binding</keyword>
<evidence type="ECO:0000256" key="5">
    <source>
        <dbReference type="ARBA" id="ARBA00022840"/>
    </source>
</evidence>
<dbReference type="NCBIfam" id="TIGR03828">
    <property type="entry name" value="pfkB"/>
    <property type="match status" value="1"/>
</dbReference>
<dbReference type="GO" id="GO:0008662">
    <property type="term" value="F:1-phosphofructokinase activity"/>
    <property type="evidence" value="ECO:0007669"/>
    <property type="project" value="UniProtKB-UniRule"/>
</dbReference>
<dbReference type="GO" id="GO:0005829">
    <property type="term" value="C:cytosol"/>
    <property type="evidence" value="ECO:0007669"/>
    <property type="project" value="TreeGrafter"/>
</dbReference>
<dbReference type="GO" id="GO:2001059">
    <property type="term" value="P:D-tagatose 6-phosphate catabolic process"/>
    <property type="evidence" value="ECO:0007669"/>
    <property type="project" value="UniProtKB-UniPathway"/>
</dbReference>
<organism evidence="10 11">
    <name type="scientific">Thermotalea metallivorans</name>
    <dbReference type="NCBI Taxonomy" id="520762"/>
    <lineage>
        <taxon>Bacteria</taxon>
        <taxon>Bacillati</taxon>
        <taxon>Bacillota</taxon>
        <taxon>Clostridia</taxon>
        <taxon>Peptostreptococcales</taxon>
        <taxon>Thermotaleaceae</taxon>
        <taxon>Thermotalea</taxon>
    </lineage>
</organism>
<dbReference type="FunFam" id="3.40.1190.20:FF:000001">
    <property type="entry name" value="Phosphofructokinase"/>
    <property type="match status" value="1"/>
</dbReference>
<comment type="function">
    <text evidence="8">Catalyzes the ATP-dependent phosphorylation of fructose-l-phosphate to fructose-l,6-bisphosphate.</text>
</comment>
<dbReference type="GO" id="GO:0016052">
    <property type="term" value="P:carbohydrate catabolic process"/>
    <property type="evidence" value="ECO:0007669"/>
    <property type="project" value="UniProtKB-ARBA"/>
</dbReference>
<dbReference type="PIRSF" id="PIRSF000535">
    <property type="entry name" value="1PFK/6PFK/LacC"/>
    <property type="match status" value="1"/>
</dbReference>
<comment type="catalytic activity">
    <reaction evidence="6 8">
        <text>beta-D-fructose 1-phosphate + ATP = beta-D-fructose 1,6-bisphosphate + ADP + H(+)</text>
        <dbReference type="Rhea" id="RHEA:14213"/>
        <dbReference type="ChEBI" id="CHEBI:15378"/>
        <dbReference type="ChEBI" id="CHEBI:30616"/>
        <dbReference type="ChEBI" id="CHEBI:32966"/>
        <dbReference type="ChEBI" id="CHEBI:138881"/>
        <dbReference type="ChEBI" id="CHEBI:456216"/>
        <dbReference type="EC" id="2.7.1.56"/>
    </reaction>
</comment>
<name>A0A140KZH2_9FIRM</name>
<reference evidence="10 11" key="1">
    <citation type="submission" date="2015-12" db="EMBL/GenBank/DDBJ databases">
        <title>Draft genome sequence of the thermoanaerobe Thermotalea metallivorans, an isolate from the runoff channel of the Great Artesian Basin, Australia.</title>
        <authorList>
            <person name="Patel B.K."/>
        </authorList>
    </citation>
    <scope>NUCLEOTIDE SEQUENCE [LARGE SCALE GENOMIC DNA]</scope>
    <source>
        <strain evidence="10 11">B2-1</strain>
    </source>
</reference>
<dbReference type="GO" id="GO:0044281">
    <property type="term" value="P:small molecule metabolic process"/>
    <property type="evidence" value="ECO:0007669"/>
    <property type="project" value="UniProtKB-ARBA"/>
</dbReference>
<proteinExistence type="inferred from homology"/>
<dbReference type="PROSITE" id="PS00583">
    <property type="entry name" value="PFKB_KINASES_1"/>
    <property type="match status" value="1"/>
</dbReference>
<evidence type="ECO:0000256" key="2">
    <source>
        <dbReference type="ARBA" id="ARBA00022679"/>
    </source>
</evidence>
<keyword evidence="2 7" id="KW-0808">Transferase</keyword>
<evidence type="ECO:0000256" key="4">
    <source>
        <dbReference type="ARBA" id="ARBA00022777"/>
    </source>
</evidence>
<dbReference type="PANTHER" id="PTHR46566">
    <property type="entry name" value="1-PHOSPHOFRUCTOKINASE-RELATED"/>
    <property type="match status" value="1"/>
</dbReference>
<dbReference type="UniPathway" id="UPA00704">
    <property type="reaction ID" value="UER00715"/>
</dbReference>
<dbReference type="GO" id="GO:0009024">
    <property type="term" value="F:tagatose-6-phosphate kinase activity"/>
    <property type="evidence" value="ECO:0007669"/>
    <property type="project" value="UniProtKB-EC"/>
</dbReference>
<comment type="catalytic activity">
    <reaction evidence="7">
        <text>D-tagatofuranose 6-phosphate + ATP = D-tagatofuranose 1,6-bisphosphate + ADP + H(+)</text>
        <dbReference type="Rhea" id="RHEA:12420"/>
        <dbReference type="ChEBI" id="CHEBI:15378"/>
        <dbReference type="ChEBI" id="CHEBI:30616"/>
        <dbReference type="ChEBI" id="CHEBI:58694"/>
        <dbReference type="ChEBI" id="CHEBI:58695"/>
        <dbReference type="ChEBI" id="CHEBI:456216"/>
        <dbReference type="EC" id="2.7.1.144"/>
    </reaction>
</comment>
<dbReference type="InterPro" id="IPR022463">
    <property type="entry name" value="1-PFruKinase"/>
</dbReference>
<dbReference type="PROSITE" id="PS00584">
    <property type="entry name" value="PFKB_KINASES_2"/>
    <property type="match status" value="1"/>
</dbReference>
<dbReference type="Proteomes" id="UP000070456">
    <property type="component" value="Unassembled WGS sequence"/>
</dbReference>
<dbReference type="GO" id="GO:0005524">
    <property type="term" value="F:ATP binding"/>
    <property type="evidence" value="ECO:0007669"/>
    <property type="project" value="UniProtKB-UniRule"/>
</dbReference>
<keyword evidence="3 7" id="KW-0547">Nucleotide-binding</keyword>
<comment type="similarity">
    <text evidence="1">Belongs to the carbohydrate kinase pfkB family.</text>
</comment>